<dbReference type="InterPro" id="IPR045337">
    <property type="entry name" value="MmgE_PrpD_C"/>
</dbReference>
<dbReference type="Pfam" id="PF19305">
    <property type="entry name" value="MmgE_PrpD_C"/>
    <property type="match status" value="1"/>
</dbReference>
<dbReference type="InterPro" id="IPR045336">
    <property type="entry name" value="MmgE_PrpD_N"/>
</dbReference>
<organism evidence="4 5">
    <name type="scientific">Tectimicrobiota bacterium</name>
    <dbReference type="NCBI Taxonomy" id="2528274"/>
    <lineage>
        <taxon>Bacteria</taxon>
        <taxon>Pseudomonadati</taxon>
        <taxon>Nitrospinota/Tectimicrobiota group</taxon>
        <taxon>Candidatus Tectimicrobiota</taxon>
    </lineage>
</organism>
<dbReference type="EMBL" id="VGLS01000270">
    <property type="protein sequence ID" value="MBM3224168.1"/>
    <property type="molecule type" value="Genomic_DNA"/>
</dbReference>
<dbReference type="InterPro" id="IPR042188">
    <property type="entry name" value="MmgE/PrpD_sf_2"/>
</dbReference>
<evidence type="ECO:0000313" key="4">
    <source>
        <dbReference type="EMBL" id="MBM3224168.1"/>
    </source>
</evidence>
<dbReference type="GO" id="GO:0016829">
    <property type="term" value="F:lyase activity"/>
    <property type="evidence" value="ECO:0007669"/>
    <property type="project" value="InterPro"/>
</dbReference>
<dbReference type="InterPro" id="IPR042183">
    <property type="entry name" value="MmgE/PrpD_sf_1"/>
</dbReference>
<comment type="caution">
    <text evidence="4">The sequence shown here is derived from an EMBL/GenBank/DDBJ whole genome shotgun (WGS) entry which is preliminary data.</text>
</comment>
<evidence type="ECO:0000259" key="3">
    <source>
        <dbReference type="Pfam" id="PF19305"/>
    </source>
</evidence>
<protein>
    <submittedName>
        <fullName evidence="4">MmgE/PrpD family protein</fullName>
    </submittedName>
</protein>
<feature type="domain" description="MmgE/PrpD C-terminal" evidence="3">
    <location>
        <begin position="283"/>
        <end position="448"/>
    </location>
</feature>
<reference evidence="4" key="1">
    <citation type="submission" date="2019-03" db="EMBL/GenBank/DDBJ databases">
        <title>Lake Tanganyika Metagenome-Assembled Genomes (MAGs).</title>
        <authorList>
            <person name="Tran P."/>
        </authorList>
    </citation>
    <scope>NUCLEOTIDE SEQUENCE</scope>
    <source>
        <strain evidence="4">K_DeepCast_65m_m2_066</strain>
    </source>
</reference>
<dbReference type="Gene3D" id="1.10.4100.10">
    <property type="entry name" value="2-methylcitrate dehydratase PrpD"/>
    <property type="match status" value="1"/>
</dbReference>
<gene>
    <name evidence="4" type="ORF">FJZ47_10235</name>
</gene>
<dbReference type="InterPro" id="IPR005656">
    <property type="entry name" value="MmgE_PrpD"/>
</dbReference>
<evidence type="ECO:0000313" key="5">
    <source>
        <dbReference type="Proteomes" id="UP000712673"/>
    </source>
</evidence>
<dbReference type="Proteomes" id="UP000712673">
    <property type="component" value="Unassembled WGS sequence"/>
</dbReference>
<name>A0A937W0W3_UNCTE</name>
<dbReference type="PANTHER" id="PTHR16943:SF8">
    <property type="entry name" value="2-METHYLCITRATE DEHYDRATASE"/>
    <property type="match status" value="1"/>
</dbReference>
<evidence type="ECO:0000259" key="2">
    <source>
        <dbReference type="Pfam" id="PF03972"/>
    </source>
</evidence>
<proteinExistence type="inferred from homology"/>
<dbReference type="Pfam" id="PF03972">
    <property type="entry name" value="MmgE_PrpD_N"/>
    <property type="match status" value="1"/>
</dbReference>
<dbReference type="PANTHER" id="PTHR16943">
    <property type="entry name" value="2-METHYLCITRATE DEHYDRATASE-RELATED"/>
    <property type="match status" value="1"/>
</dbReference>
<dbReference type="SUPFAM" id="SSF103378">
    <property type="entry name" value="2-methylcitrate dehydratase PrpD"/>
    <property type="match status" value="1"/>
</dbReference>
<accession>A0A937W0W3</accession>
<dbReference type="Gene3D" id="3.30.1330.120">
    <property type="entry name" value="2-methylcitrate dehydratase PrpD"/>
    <property type="match status" value="1"/>
</dbReference>
<evidence type="ECO:0000256" key="1">
    <source>
        <dbReference type="ARBA" id="ARBA00006174"/>
    </source>
</evidence>
<feature type="domain" description="MmgE/PrpD N-terminal" evidence="2">
    <location>
        <begin position="5"/>
        <end position="249"/>
    </location>
</feature>
<dbReference type="InterPro" id="IPR036148">
    <property type="entry name" value="MmgE/PrpD_sf"/>
</dbReference>
<dbReference type="AlphaFoldDB" id="A0A937W0W3"/>
<comment type="similarity">
    <text evidence="1">Belongs to the PrpD family.</text>
</comment>
<sequence length="464" mass="49075">MTATERLARFVFDLEYAALPHPVRDYARLCVLDTLGIALAGHHEPSTRAARTVAQQMGGTPQATLFVHGNRVPVLQAALVNGTAAFSHNFTDTTLSCVIHAGPVTVPAAFAVGEMVGASGAQVLTAVVAGYEVITRVGNAINAGTARMSHHRKGYHPTATCGVFGAAAIAGKLLGLSVEELVQAFGVAGSFASGLSESLTDGTDVWRAHGGIAAHNGILATLLAQAGLTGPTAVLEGRRGFCTAFTDGQYEAPALVQDLGERYLILDAAFKLHNTAHVWALPLDALGILQAQHGFHAADVEQIVVTFPQNWTAIMDDPSGATYAPANYAQATNNLRYCLAVGLHEGKVYLEQFDESRLRHPGILDTAQRILPRPDAAMGRIFETTDKAPTHIQVTLKSGVSYEQHVDYPRGCPQNPAAPAELEAKFQALVTPVLPPVQVQRAQDCLLTLDAVPHLGDAITLLCA</sequence>